<protein>
    <submittedName>
        <fullName evidence="3">PD40 domain-containing protein</fullName>
    </submittedName>
</protein>
<evidence type="ECO:0000313" key="3">
    <source>
        <dbReference type="EMBL" id="MBO8465591.1"/>
    </source>
</evidence>
<reference evidence="3" key="2">
    <citation type="journal article" date="2021" name="PeerJ">
        <title>Extensive microbial diversity within the chicken gut microbiome revealed by metagenomics and culture.</title>
        <authorList>
            <person name="Gilroy R."/>
            <person name="Ravi A."/>
            <person name="Getino M."/>
            <person name="Pursley I."/>
            <person name="Horton D.L."/>
            <person name="Alikhan N.F."/>
            <person name="Baker D."/>
            <person name="Gharbi K."/>
            <person name="Hall N."/>
            <person name="Watson M."/>
            <person name="Adriaenssens E.M."/>
            <person name="Foster-Nyarko E."/>
            <person name="Jarju S."/>
            <person name="Secka A."/>
            <person name="Antonio M."/>
            <person name="Oren A."/>
            <person name="Chaudhuri R.R."/>
            <person name="La Ragione R."/>
            <person name="Hildebrand F."/>
            <person name="Pallen M.J."/>
        </authorList>
    </citation>
    <scope>NUCLEOTIDE SEQUENCE</scope>
    <source>
        <strain evidence="3">10037</strain>
    </source>
</reference>
<sequence length="615" mass="68058">MQRLKIVIFFALMSVATDVFAQQAGNVAEAERLMGQYRFEEAVVVLENALSNETDSLARISIEEKILSCKNGAALTGFVSTPEVIAKKDFHISEFLLYLPLQDESWRIGSNGLVHAQRDDFPSALYYPHEEWDIFFTDKDENGIWNIYSTERINDTLWSYPHLLNEAMTSLGNELYPMLSPDGKNLYFASDGLYGVGGYDLYVSRLDEQTGEWGTPENLGFPYSSPANDILFAVSSDEKYYMLVSDREAPKDSVTVFILTYEPLPIKKNISDPALLSALASLEISTAGQDDGSAEDIESIPPGIDTDEYSEILKTIRALKDSIAIQAMNLNGLRSVYAELSVDTERKSMEGEIAAAETAMERYTDSLDKENRTLQKIEMDFLMNGVIIDPDKAFKGDKAGQGENGREKFVFTKHRPGGEFEIMVNKPEKKFDYSFRILPTGQFAEDNRLPDGLVYQIQIFASSSPAGVKHLKGLSPVFERNPSAGKYIYSVGLFRSYGDALSNLNKVKSVGFKSAFITAFLNGNKISAAKGREIERSGNLTEYSVSILSSTGTLDETASAIIRNKTAKDILRTSDENGTKYIVGPFKSRDEAESLAGELIAAGVEGVSVDEQSDK</sequence>
<dbReference type="EMBL" id="JADIME010000066">
    <property type="protein sequence ID" value="MBO8465591.1"/>
    <property type="molecule type" value="Genomic_DNA"/>
</dbReference>
<evidence type="ECO:0000313" key="4">
    <source>
        <dbReference type="Proteomes" id="UP000823597"/>
    </source>
</evidence>
<accession>A0A9D9I426</accession>
<organism evidence="3 4">
    <name type="scientific">Candidatus Merdivivens pullistercoris</name>
    <dbReference type="NCBI Taxonomy" id="2840873"/>
    <lineage>
        <taxon>Bacteria</taxon>
        <taxon>Pseudomonadati</taxon>
        <taxon>Bacteroidota</taxon>
        <taxon>Bacteroidia</taxon>
        <taxon>Bacteroidales</taxon>
        <taxon>Muribaculaceae</taxon>
        <taxon>Muribaculaceae incertae sedis</taxon>
        <taxon>Candidatus Merdivivens</taxon>
    </lineage>
</organism>
<evidence type="ECO:0000256" key="1">
    <source>
        <dbReference type="SAM" id="Coils"/>
    </source>
</evidence>
<dbReference type="SUPFAM" id="SSF82171">
    <property type="entry name" value="DPP6 N-terminal domain-like"/>
    <property type="match status" value="1"/>
</dbReference>
<dbReference type="Gene3D" id="2.120.10.30">
    <property type="entry name" value="TolB, C-terminal domain"/>
    <property type="match status" value="1"/>
</dbReference>
<dbReference type="Proteomes" id="UP000823597">
    <property type="component" value="Unassembled WGS sequence"/>
</dbReference>
<feature type="coiled-coil region" evidence="1">
    <location>
        <begin position="346"/>
        <end position="380"/>
    </location>
</feature>
<gene>
    <name evidence="3" type="ORF">IAB93_06315</name>
</gene>
<name>A0A9D9I426_9BACT</name>
<proteinExistence type="predicted"/>
<feature type="chain" id="PRO_5038715659" evidence="2">
    <location>
        <begin position="22"/>
        <end position="615"/>
    </location>
</feature>
<evidence type="ECO:0000256" key="2">
    <source>
        <dbReference type="SAM" id="SignalP"/>
    </source>
</evidence>
<keyword evidence="1" id="KW-0175">Coiled coil</keyword>
<dbReference type="InterPro" id="IPR011659">
    <property type="entry name" value="WD40"/>
</dbReference>
<feature type="signal peptide" evidence="2">
    <location>
        <begin position="1"/>
        <end position="21"/>
    </location>
</feature>
<reference evidence="3" key="1">
    <citation type="submission" date="2020-10" db="EMBL/GenBank/DDBJ databases">
        <authorList>
            <person name="Gilroy R."/>
        </authorList>
    </citation>
    <scope>NUCLEOTIDE SEQUENCE</scope>
    <source>
        <strain evidence="3">10037</strain>
    </source>
</reference>
<comment type="caution">
    <text evidence="3">The sequence shown here is derived from an EMBL/GenBank/DDBJ whole genome shotgun (WGS) entry which is preliminary data.</text>
</comment>
<dbReference type="Pfam" id="PF07676">
    <property type="entry name" value="PD40"/>
    <property type="match status" value="1"/>
</dbReference>
<dbReference type="InterPro" id="IPR011042">
    <property type="entry name" value="6-blade_b-propeller_TolB-like"/>
</dbReference>
<keyword evidence="2" id="KW-0732">Signal</keyword>
<dbReference type="AlphaFoldDB" id="A0A9D9I426"/>